<feature type="transmembrane region" description="Helical" evidence="7">
    <location>
        <begin position="721"/>
        <end position="749"/>
    </location>
</feature>
<keyword evidence="11" id="KW-1185">Reference proteome</keyword>
<dbReference type="GO" id="GO:0022857">
    <property type="term" value="F:transmembrane transporter activity"/>
    <property type="evidence" value="ECO:0007669"/>
    <property type="project" value="TreeGrafter"/>
</dbReference>
<comment type="similarity">
    <text evidence="6">Belongs to the ABC-4 integral membrane protein family.</text>
</comment>
<dbReference type="AlphaFoldDB" id="A0A8J3YM41"/>
<sequence length="851" mass="88395">MLRATLKSVLSRKLRLVLSGLAVVLGVMFVSGAFVLTDTLGRSFDGLFATAFQNTDVTVSVKSTGPAQGFDDDQKLTATVKPETLEKVRGIDGVAKATGIVSADGARVIGSNGKVITSFGPPRLGENWTGENDLVKLREGRAPQSGTEVVMNAGLAKSAGVKVGDQVGVLTTQPKKTFTLVGITEYSGGRDSLGGSMVVSFHESVAAELMLGTPNVYSSVDVKAAAGKTPEQVRDSVRAALGDSFEVKTGAELQKAQTAGAKEALGFFNKILLGFAGVALFVGTFLILNTFSIIVAQRTRELALMRAIGASRKQMIGSVLVEAVLIGLFASAVGLGLGIGVGSLLAWVFGNVGSASLELAGIGVPPAAIISAFSVGMIITLVAALLPAMRASRIPPVAALQEAATPDRPLTKVTVVGSLVTAGGATLLLLGLNDKLGDSSLYGFFGGVLLAFIGIALLTPMLARPIVGVIGRLMAWSVPGKLGRLNSARNPRRTAITAAALMVGIALITGVNTVFTSAEASIQKIADKEVNADLIISGDPSDERPATFDPAVIDKTKAISGVTGFSADYFDVAHALGEDRSVTIMTDVPAYAKMFKLTAKEGEIRALGPDEVLYDEERAKEKGLHVGATIEVQLARGQPRQMKLVGIYAKSSTTGGLILPTTLIGELQVAQPSWGYVDVADGVSVDGVRKQVDALLADSPEVTVANRNDFVQQQTSAFDTVLLMVQILLALAVLIAVLGIINTLALSVLERTRELGLLRAIGLGRFQSMRMITVEAIVISVFGALLGVVVGSGLGAAIVRALKDDGFSTFAMPWTAMGTYLALGAGIGVIAAILPALRAARVNVLQAISYE</sequence>
<dbReference type="GO" id="GO:0005886">
    <property type="term" value="C:plasma membrane"/>
    <property type="evidence" value="ECO:0007669"/>
    <property type="project" value="UniProtKB-SubCell"/>
</dbReference>
<dbReference type="Pfam" id="PF12704">
    <property type="entry name" value="MacB_PCD"/>
    <property type="match status" value="2"/>
</dbReference>
<reference evidence="10" key="1">
    <citation type="submission" date="2021-01" db="EMBL/GenBank/DDBJ databases">
        <title>Whole genome shotgun sequence of Virgisporangium aliadipatigenens NBRC 105644.</title>
        <authorList>
            <person name="Komaki H."/>
            <person name="Tamura T."/>
        </authorList>
    </citation>
    <scope>NUCLEOTIDE SEQUENCE</scope>
    <source>
        <strain evidence="10">NBRC 105644</strain>
    </source>
</reference>
<evidence type="ECO:0000256" key="6">
    <source>
        <dbReference type="ARBA" id="ARBA00038076"/>
    </source>
</evidence>
<keyword evidence="3 7" id="KW-0812">Transmembrane</keyword>
<keyword evidence="2" id="KW-1003">Cell membrane</keyword>
<gene>
    <name evidence="10" type="ORF">Val02_35090</name>
</gene>
<evidence type="ECO:0000256" key="4">
    <source>
        <dbReference type="ARBA" id="ARBA00022989"/>
    </source>
</evidence>
<dbReference type="Proteomes" id="UP000619260">
    <property type="component" value="Unassembled WGS sequence"/>
</dbReference>
<evidence type="ECO:0000256" key="7">
    <source>
        <dbReference type="SAM" id="Phobius"/>
    </source>
</evidence>
<dbReference type="EMBL" id="BOPF01000012">
    <property type="protein sequence ID" value="GIJ46623.1"/>
    <property type="molecule type" value="Genomic_DNA"/>
</dbReference>
<evidence type="ECO:0000256" key="1">
    <source>
        <dbReference type="ARBA" id="ARBA00004651"/>
    </source>
</evidence>
<feature type="transmembrane region" description="Helical" evidence="7">
    <location>
        <begin position="494"/>
        <end position="515"/>
    </location>
</feature>
<feature type="domain" description="MacB-like periplasmic core" evidence="9">
    <location>
        <begin position="494"/>
        <end position="694"/>
    </location>
</feature>
<protein>
    <submittedName>
        <fullName evidence="10">ABC transporter</fullName>
    </submittedName>
</protein>
<proteinExistence type="inferred from homology"/>
<evidence type="ECO:0000313" key="11">
    <source>
        <dbReference type="Proteomes" id="UP000619260"/>
    </source>
</evidence>
<dbReference type="PANTHER" id="PTHR30572:SF4">
    <property type="entry name" value="ABC TRANSPORTER PERMEASE YTRF"/>
    <property type="match status" value="1"/>
</dbReference>
<feature type="domain" description="MacB-like periplasmic core" evidence="9">
    <location>
        <begin position="18"/>
        <end position="239"/>
    </location>
</feature>
<comment type="caution">
    <text evidence="10">The sequence shown here is derived from an EMBL/GenBank/DDBJ whole genome shotgun (WGS) entry which is preliminary data.</text>
</comment>
<dbReference type="RefSeq" id="WP_203900153.1">
    <property type="nucleotide sequence ID" value="NZ_BOPF01000012.1"/>
</dbReference>
<accession>A0A8J3YM41</accession>
<feature type="transmembrane region" description="Helical" evidence="7">
    <location>
        <begin position="316"/>
        <end position="349"/>
    </location>
</feature>
<evidence type="ECO:0000256" key="3">
    <source>
        <dbReference type="ARBA" id="ARBA00022692"/>
    </source>
</evidence>
<feature type="domain" description="ABC3 transporter permease C-terminal" evidence="8">
    <location>
        <begin position="275"/>
        <end position="396"/>
    </location>
</feature>
<feature type="transmembrane region" description="Helical" evidence="7">
    <location>
        <begin position="819"/>
        <end position="837"/>
    </location>
</feature>
<evidence type="ECO:0000259" key="9">
    <source>
        <dbReference type="Pfam" id="PF12704"/>
    </source>
</evidence>
<evidence type="ECO:0000256" key="5">
    <source>
        <dbReference type="ARBA" id="ARBA00023136"/>
    </source>
</evidence>
<dbReference type="Pfam" id="PF02687">
    <property type="entry name" value="FtsX"/>
    <property type="match status" value="2"/>
</dbReference>
<dbReference type="InterPro" id="IPR025857">
    <property type="entry name" value="MacB_PCD"/>
</dbReference>
<feature type="transmembrane region" description="Helical" evidence="7">
    <location>
        <begin position="776"/>
        <end position="799"/>
    </location>
</feature>
<name>A0A8J3YM41_9ACTN</name>
<feature type="transmembrane region" description="Helical" evidence="7">
    <location>
        <begin position="442"/>
        <end position="463"/>
    </location>
</feature>
<feature type="transmembrane region" description="Helical" evidence="7">
    <location>
        <begin position="410"/>
        <end position="430"/>
    </location>
</feature>
<feature type="domain" description="ABC3 transporter permease C-terminal" evidence="8">
    <location>
        <begin position="727"/>
        <end position="843"/>
    </location>
</feature>
<comment type="subcellular location">
    <subcellularLocation>
        <location evidence="1">Cell membrane</location>
        <topology evidence="1">Multi-pass membrane protein</topology>
    </subcellularLocation>
</comment>
<evidence type="ECO:0000256" key="2">
    <source>
        <dbReference type="ARBA" id="ARBA00022475"/>
    </source>
</evidence>
<dbReference type="InterPro" id="IPR050250">
    <property type="entry name" value="Macrolide_Exporter_MacB"/>
</dbReference>
<evidence type="ECO:0000259" key="8">
    <source>
        <dbReference type="Pfam" id="PF02687"/>
    </source>
</evidence>
<evidence type="ECO:0000313" key="10">
    <source>
        <dbReference type="EMBL" id="GIJ46623.1"/>
    </source>
</evidence>
<dbReference type="InterPro" id="IPR003838">
    <property type="entry name" value="ABC3_permease_C"/>
</dbReference>
<feature type="transmembrane region" description="Helical" evidence="7">
    <location>
        <begin position="369"/>
        <end position="389"/>
    </location>
</feature>
<feature type="transmembrane region" description="Helical" evidence="7">
    <location>
        <begin position="271"/>
        <end position="295"/>
    </location>
</feature>
<dbReference type="PANTHER" id="PTHR30572">
    <property type="entry name" value="MEMBRANE COMPONENT OF TRANSPORTER-RELATED"/>
    <property type="match status" value="1"/>
</dbReference>
<keyword evidence="4 7" id="KW-1133">Transmembrane helix</keyword>
<keyword evidence="5 7" id="KW-0472">Membrane</keyword>
<organism evidence="10 11">
    <name type="scientific">Virgisporangium aliadipatigenens</name>
    <dbReference type="NCBI Taxonomy" id="741659"/>
    <lineage>
        <taxon>Bacteria</taxon>
        <taxon>Bacillati</taxon>
        <taxon>Actinomycetota</taxon>
        <taxon>Actinomycetes</taxon>
        <taxon>Micromonosporales</taxon>
        <taxon>Micromonosporaceae</taxon>
        <taxon>Virgisporangium</taxon>
    </lineage>
</organism>